<dbReference type="EMBL" id="CP127523">
    <property type="protein sequence ID" value="XRI70316.1"/>
    <property type="molecule type" value="Genomic_DNA"/>
</dbReference>
<evidence type="ECO:0000313" key="2">
    <source>
        <dbReference type="Proteomes" id="UP000470022"/>
    </source>
</evidence>
<gene>
    <name evidence="1" type="ORF">GL267_006430</name>
</gene>
<keyword evidence="2" id="KW-1185">Reference proteome</keyword>
<protein>
    <submittedName>
        <fullName evidence="1">MFS transporter</fullName>
    </submittedName>
</protein>
<reference evidence="1" key="1">
    <citation type="submission" date="2023-06" db="EMBL/GenBank/DDBJ databases">
        <title>Complete and circular genome of Acidithiobacillus ferrianus DSM 107098.</title>
        <authorList>
            <person name="Norris P.R."/>
            <person name="Falagan C."/>
            <person name="Moya-Beltran A."/>
            <person name="Castro M."/>
            <person name="Quatrini R."/>
            <person name="Johnson D.B."/>
        </authorList>
    </citation>
    <scope>NUCLEOTIDE SEQUENCE</scope>
    <source>
        <strain evidence="1">MG</strain>
    </source>
</reference>
<sequence length="479" mass="51527">MHQSEREGTGQGGLTIAEALNRAPFSPFHLRALFATAVGFFASAYDLFIIGIALELIREQWRLSAQMTGLVGGIALLATVAGAFTFGHLADRYGRKSIYGIEAGLMVLGALLSAAAQNITMLLIARAILGFGIGGDYPLSAVLMTEYANTKTRGRMVALVFSAQALGLIAGPMVALSLLVAGVDHDLAWRIMLALGALPAAAVIYARRRLPESPRWLARARGQTLQATHNLLSVTRGTVINTREDPVIRESITRYWKALIGTAGTWFIFDYAYYGNTISTPLIMRTLSPHAGFLQNIALSLLVFSVAAVPGYILAILSIDHIGHRRLQLIGFGVLSAAFFLLGELPELSGLSSIFILVYSISYLFSEFGPNTTTFILSAELFPVNLRTTCHGISTGIAKIGAFLGAFLFPVILSSVGLYNTLKITAMFSLLGFGVTWLFIREPAGQSLELLSGEISMDAVKTLPEVQSDRAGVQYASNQ</sequence>
<evidence type="ECO:0000313" key="1">
    <source>
        <dbReference type="EMBL" id="XRI70316.1"/>
    </source>
</evidence>
<dbReference type="Proteomes" id="UP000470022">
    <property type="component" value="Chromosome"/>
</dbReference>
<accession>A0ACD5H9Q2</accession>
<organism evidence="1 2">
    <name type="scientific">Acidithiobacillus ferrianus</name>
    <dbReference type="NCBI Taxonomy" id="2678518"/>
    <lineage>
        <taxon>Bacteria</taxon>
        <taxon>Pseudomonadati</taxon>
        <taxon>Pseudomonadota</taxon>
        <taxon>Acidithiobacillia</taxon>
        <taxon>Acidithiobacillales</taxon>
        <taxon>Acidithiobacillaceae</taxon>
        <taxon>Acidithiobacillus</taxon>
    </lineage>
</organism>
<proteinExistence type="predicted"/>
<name>A0ACD5H9Q2_9PROT</name>